<dbReference type="AlphaFoldDB" id="A0A066WLV4"/>
<feature type="region of interest" description="Disordered" evidence="1">
    <location>
        <begin position="432"/>
        <end position="461"/>
    </location>
</feature>
<evidence type="ECO:0000313" key="6">
    <source>
        <dbReference type="Proteomes" id="UP000027361"/>
    </source>
</evidence>
<dbReference type="Proteomes" id="UP000027361">
    <property type="component" value="Unassembled WGS sequence"/>
</dbReference>
<feature type="region of interest" description="Disordered" evidence="1">
    <location>
        <begin position="100"/>
        <end position="121"/>
    </location>
</feature>
<dbReference type="Pfam" id="PF17747">
    <property type="entry name" value="VID27_PH"/>
    <property type="match status" value="1"/>
</dbReference>
<dbReference type="Pfam" id="PF17748">
    <property type="entry name" value="VID27_N"/>
    <property type="match status" value="1"/>
</dbReference>
<feature type="domain" description="Vacuolar import/degradation Vid27 C-terminal" evidence="2">
    <location>
        <begin position="486"/>
        <end position="831"/>
    </location>
</feature>
<dbReference type="PANTHER" id="PTHR31913:SF0">
    <property type="entry name" value="VACUOLAR IMPORT AND DEGRADATION PROTEIN 27"/>
    <property type="match status" value="1"/>
</dbReference>
<evidence type="ECO:0000259" key="2">
    <source>
        <dbReference type="Pfam" id="PF08553"/>
    </source>
</evidence>
<feature type="region of interest" description="Disordered" evidence="1">
    <location>
        <begin position="815"/>
        <end position="837"/>
    </location>
</feature>
<dbReference type="STRING" id="1037660.A0A066WLV4"/>
<dbReference type="OMA" id="RLNETKW"/>
<reference evidence="5 6" key="1">
    <citation type="submission" date="2014-05" db="EMBL/GenBank/DDBJ databases">
        <title>Draft genome sequence of a rare smut relative, Tilletiaria anomala UBC 951.</title>
        <authorList>
            <consortium name="DOE Joint Genome Institute"/>
            <person name="Toome M."/>
            <person name="Kuo A."/>
            <person name="Henrissat B."/>
            <person name="Lipzen A."/>
            <person name="Tritt A."/>
            <person name="Yoshinaga Y."/>
            <person name="Zane M."/>
            <person name="Barry K."/>
            <person name="Grigoriev I.V."/>
            <person name="Spatafora J.W."/>
            <person name="Aimea M.C."/>
        </authorList>
    </citation>
    <scope>NUCLEOTIDE SEQUENCE [LARGE SCALE GENOMIC DNA]</scope>
    <source>
        <strain evidence="5 6">UBC 951</strain>
    </source>
</reference>
<dbReference type="HOGENOM" id="CLU_007002_0_0_1"/>
<dbReference type="RefSeq" id="XP_013244830.1">
    <property type="nucleotide sequence ID" value="XM_013389376.1"/>
</dbReference>
<dbReference type="InterPro" id="IPR040979">
    <property type="entry name" value="Vid27_N"/>
</dbReference>
<feature type="region of interest" description="Disordered" evidence="1">
    <location>
        <begin position="236"/>
        <end position="271"/>
    </location>
</feature>
<name>A0A066WLV4_TILAU</name>
<dbReference type="InterPro" id="IPR040458">
    <property type="entry name" value="Vid27"/>
</dbReference>
<evidence type="ECO:0000256" key="1">
    <source>
        <dbReference type="SAM" id="MobiDB-lite"/>
    </source>
</evidence>
<feature type="domain" description="Vid27 PH-like" evidence="3">
    <location>
        <begin position="278"/>
        <end position="383"/>
    </location>
</feature>
<keyword evidence="6" id="KW-1185">Reference proteome</keyword>
<dbReference type="GeneID" id="25263951"/>
<dbReference type="FunCoup" id="A0A066WLV4">
    <property type="interactions" value="165"/>
</dbReference>
<feature type="domain" description="Vid27 N-terminal" evidence="4">
    <location>
        <begin position="1"/>
        <end position="188"/>
    </location>
</feature>
<dbReference type="InterPro" id="IPR040768">
    <property type="entry name" value="Vid27_PH"/>
</dbReference>
<feature type="compositionally biased region" description="Polar residues" evidence="1">
    <location>
        <begin position="826"/>
        <end position="837"/>
    </location>
</feature>
<gene>
    <name evidence="5" type="ORF">K437DRAFT_254704</name>
</gene>
<evidence type="ECO:0000259" key="3">
    <source>
        <dbReference type="Pfam" id="PF17747"/>
    </source>
</evidence>
<dbReference type="GO" id="GO:0005737">
    <property type="term" value="C:cytoplasm"/>
    <property type="evidence" value="ECO:0007669"/>
    <property type="project" value="TreeGrafter"/>
</dbReference>
<sequence>MFMLKSLFGKIWGDANNAELMQLPSGSLYLVRPGSIKGSRECIYKDAVATIRRTTTEHNYQLVITRAYEEGEEQLLEEDEENDDERSFLIDEALEFRASTTTAEQGQISDAHSTKDADAESAAPTFVWRDVGNGSHGDEDDLLEFVIDSTQVNAVTRSIFEVTFLQCIFERKYGRSHEEATDEDLEKLKYKPPAPARAYPDLPQELSNAPVIDEKKETQTPTAPTGAAAIVSAAATAEKGNGKGKAKARSKPQVPAEPSKDAMPPSFPGESAETVSLSAVADLYLYDEATGLFMNQQKNAQAKVIHAGQFLYWLTVSGPERHWLSQRVGAEMNINFALDNLSAVWNYFTEGPSRDCYSWLLRFYKREDYESFQSGFSRCLWETLNEESWGKMKENEKKYLLQAYEEDVEMTPVEQEEEEAAEKERRADRLVHAQDDDDEADSSRVEATLEGVPEGDEEDEYYDDEVEKQLGDAPEGMPDDGSVRDLNSQLAVGYKNDRTFVVRGNRIGVFRHTDDDKLEFATTINKVCTPKGKTFNPKKVMLHNEDTAMVMMDPSNQHSLFKMDLEYGKIVEEWNVHEDVGVSNVLPSSKYAQMSAEQTLIGTSHNSVYRIDPRLSGQKLVDSQFKQYTIKAEFSAAATDKQGRLAVASKKGDIRLFDKIGKNAKTALPALGDPILGVDVTSDGRYVLATCKTYLLLIDTLIGDGKNKGSLGFDRSFPAESKPIPRRLQLKPHHVAYMDEEVTFTPARFDVGEDNETSIVTSSGPFVVNWSFEAVKKGKLGEYQIRRYADRVVQDEYGYNSRNIIVALPHDVTTAKRSNLKKPTRASLSTTPRGSKS</sequence>
<dbReference type="Pfam" id="PF08553">
    <property type="entry name" value="VID27"/>
    <property type="match status" value="1"/>
</dbReference>
<dbReference type="InterPro" id="IPR011044">
    <property type="entry name" value="Quino_amine_DH_bsu"/>
</dbReference>
<organism evidence="5 6">
    <name type="scientific">Tilletiaria anomala (strain ATCC 24038 / CBS 436.72 / UBC 951)</name>
    <dbReference type="NCBI Taxonomy" id="1037660"/>
    <lineage>
        <taxon>Eukaryota</taxon>
        <taxon>Fungi</taxon>
        <taxon>Dikarya</taxon>
        <taxon>Basidiomycota</taxon>
        <taxon>Ustilaginomycotina</taxon>
        <taxon>Exobasidiomycetes</taxon>
        <taxon>Georgefischeriales</taxon>
        <taxon>Tilletiariaceae</taxon>
        <taxon>Tilletiaria</taxon>
    </lineage>
</organism>
<dbReference type="InParanoid" id="A0A066WLV4"/>
<accession>A0A066WLV4</accession>
<dbReference type="GO" id="GO:0005634">
    <property type="term" value="C:nucleus"/>
    <property type="evidence" value="ECO:0007669"/>
    <property type="project" value="TreeGrafter"/>
</dbReference>
<dbReference type="InterPro" id="IPR013863">
    <property type="entry name" value="VID27_C"/>
</dbReference>
<evidence type="ECO:0000259" key="4">
    <source>
        <dbReference type="Pfam" id="PF17748"/>
    </source>
</evidence>
<dbReference type="SUPFAM" id="SSF50969">
    <property type="entry name" value="YVTN repeat-like/Quinoprotein amine dehydrogenase"/>
    <property type="match status" value="1"/>
</dbReference>
<proteinExistence type="predicted"/>
<evidence type="ECO:0000313" key="5">
    <source>
        <dbReference type="EMBL" id="KDN51969.1"/>
    </source>
</evidence>
<comment type="caution">
    <text evidence="5">The sequence shown here is derived from an EMBL/GenBank/DDBJ whole genome shotgun (WGS) entry which is preliminary data.</text>
</comment>
<dbReference type="PANTHER" id="PTHR31913">
    <property type="entry name" value="VACUOLAR IMPORT AND DEGRADATION PROTEIN 27"/>
    <property type="match status" value="1"/>
</dbReference>
<dbReference type="EMBL" id="JMSN01000015">
    <property type="protein sequence ID" value="KDN51969.1"/>
    <property type="molecule type" value="Genomic_DNA"/>
</dbReference>
<protein>
    <submittedName>
        <fullName evidence="5">VID27-domain-containing protein</fullName>
    </submittedName>
</protein>
<feature type="compositionally biased region" description="Polar residues" evidence="1">
    <location>
        <begin position="100"/>
        <end position="111"/>
    </location>
</feature>
<dbReference type="OrthoDB" id="10251113at2759"/>